<evidence type="ECO:0000256" key="1">
    <source>
        <dbReference type="ARBA" id="ARBA00023015"/>
    </source>
</evidence>
<keyword evidence="2 4" id="KW-0238">DNA-binding</keyword>
<sequence>MGRTFIESARRRQIVAAAIEVIADSGYGKASFARIAKQAGLSSTGMISYHFEGKDDLLREVVAEVLRVLEEYTRPRIDAETGLRARMRAYIESNVELAAAHPRELAALVAILNGHGDGEGGSGGDGDGDGGGGEGAEGGQVGASRRAVLERQERVVREAQADGQFGPFDARVLVTAVRGAIDALLVRLLREPGADVAASARELADLFDRAVFPAAAEPCTAAHRLPGGWGE</sequence>
<dbReference type="InterPro" id="IPR050109">
    <property type="entry name" value="HTH-type_TetR-like_transc_reg"/>
</dbReference>
<evidence type="ECO:0000256" key="4">
    <source>
        <dbReference type="PROSITE-ProRule" id="PRU00335"/>
    </source>
</evidence>
<dbReference type="PROSITE" id="PS50977">
    <property type="entry name" value="HTH_TETR_2"/>
    <property type="match status" value="1"/>
</dbReference>
<evidence type="ECO:0000256" key="2">
    <source>
        <dbReference type="ARBA" id="ARBA00023125"/>
    </source>
</evidence>
<reference evidence="7 8" key="1">
    <citation type="submission" date="2024-09" db="EMBL/GenBank/DDBJ databases">
        <title>The Natural Products Discovery Center: Release of the First 8490 Sequenced Strains for Exploring Actinobacteria Biosynthetic Diversity.</title>
        <authorList>
            <person name="Kalkreuter E."/>
            <person name="Kautsar S.A."/>
            <person name="Yang D."/>
            <person name="Bader C.D."/>
            <person name="Teijaro C.N."/>
            <person name="Fluegel L."/>
            <person name="Davis C.M."/>
            <person name="Simpson J.R."/>
            <person name="Lauterbach L."/>
            <person name="Steele A.D."/>
            <person name="Gui C."/>
            <person name="Meng S."/>
            <person name="Li G."/>
            <person name="Viehrig K."/>
            <person name="Ye F."/>
            <person name="Su P."/>
            <person name="Kiefer A.F."/>
            <person name="Nichols A."/>
            <person name="Cepeda A.J."/>
            <person name="Yan W."/>
            <person name="Fan B."/>
            <person name="Jiang Y."/>
            <person name="Adhikari A."/>
            <person name="Zheng C.-J."/>
            <person name="Schuster L."/>
            <person name="Cowan T.M."/>
            <person name="Smanski M.J."/>
            <person name="Chevrette M.G."/>
            <person name="De Carvalho L.P.S."/>
            <person name="Shen B."/>
        </authorList>
    </citation>
    <scope>NUCLEOTIDE SEQUENCE [LARGE SCALE GENOMIC DNA]</scope>
    <source>
        <strain evidence="7 8">NPDC058753</strain>
    </source>
</reference>
<dbReference type="Gene3D" id="1.10.357.10">
    <property type="entry name" value="Tetracycline Repressor, domain 2"/>
    <property type="match status" value="1"/>
</dbReference>
<protein>
    <submittedName>
        <fullName evidence="7">TetR family transcriptional regulator</fullName>
    </submittedName>
</protein>
<keyword evidence="1" id="KW-0805">Transcription regulation</keyword>
<dbReference type="PANTHER" id="PTHR30055:SF234">
    <property type="entry name" value="HTH-TYPE TRANSCRIPTIONAL REGULATOR BETI"/>
    <property type="match status" value="1"/>
</dbReference>
<feature type="domain" description="HTH tetR-type" evidence="6">
    <location>
        <begin position="8"/>
        <end position="69"/>
    </location>
</feature>
<dbReference type="InterPro" id="IPR036271">
    <property type="entry name" value="Tet_transcr_reg_TetR-rel_C_sf"/>
</dbReference>
<evidence type="ECO:0000256" key="5">
    <source>
        <dbReference type="SAM" id="MobiDB-lite"/>
    </source>
</evidence>
<keyword evidence="8" id="KW-1185">Reference proteome</keyword>
<feature type="compositionally biased region" description="Gly residues" evidence="5">
    <location>
        <begin position="119"/>
        <end position="141"/>
    </location>
</feature>
<accession>A0ABW6GK24</accession>
<dbReference type="SUPFAM" id="SSF46689">
    <property type="entry name" value="Homeodomain-like"/>
    <property type="match status" value="1"/>
</dbReference>
<proteinExistence type="predicted"/>
<comment type="caution">
    <text evidence="4">Lacks conserved residue(s) required for the propagation of feature annotation.</text>
</comment>
<dbReference type="RefSeq" id="WP_380331545.1">
    <property type="nucleotide sequence ID" value="NZ_JBHYPW010000082.1"/>
</dbReference>
<dbReference type="Gene3D" id="1.10.10.60">
    <property type="entry name" value="Homeodomain-like"/>
    <property type="match status" value="1"/>
</dbReference>
<keyword evidence="3" id="KW-0804">Transcription</keyword>
<dbReference type="InterPro" id="IPR001647">
    <property type="entry name" value="HTH_TetR"/>
</dbReference>
<comment type="caution">
    <text evidence="7">The sequence shown here is derived from an EMBL/GenBank/DDBJ whole genome shotgun (WGS) entry which is preliminary data.</text>
</comment>
<feature type="region of interest" description="Disordered" evidence="5">
    <location>
        <begin position="118"/>
        <end position="144"/>
    </location>
</feature>
<name>A0ABW6GK24_9ACTN</name>
<dbReference type="Pfam" id="PF00440">
    <property type="entry name" value="TetR_N"/>
    <property type="match status" value="1"/>
</dbReference>
<evidence type="ECO:0000256" key="3">
    <source>
        <dbReference type="ARBA" id="ARBA00023163"/>
    </source>
</evidence>
<dbReference type="SUPFAM" id="SSF48498">
    <property type="entry name" value="Tetracyclin repressor-like, C-terminal domain"/>
    <property type="match status" value="1"/>
</dbReference>
<dbReference type="EMBL" id="JBHYPX010000022">
    <property type="protein sequence ID" value="MFE1352989.1"/>
    <property type="molecule type" value="Genomic_DNA"/>
</dbReference>
<dbReference type="Proteomes" id="UP001599542">
    <property type="component" value="Unassembled WGS sequence"/>
</dbReference>
<evidence type="ECO:0000313" key="8">
    <source>
        <dbReference type="Proteomes" id="UP001599542"/>
    </source>
</evidence>
<dbReference type="InterPro" id="IPR009057">
    <property type="entry name" value="Homeodomain-like_sf"/>
</dbReference>
<evidence type="ECO:0000313" key="7">
    <source>
        <dbReference type="EMBL" id="MFE1352989.1"/>
    </source>
</evidence>
<gene>
    <name evidence="7" type="ORF">ACFW6T_13465</name>
</gene>
<organism evidence="7 8">
    <name type="scientific">Kitasatospora phosalacinea</name>
    <dbReference type="NCBI Taxonomy" id="2065"/>
    <lineage>
        <taxon>Bacteria</taxon>
        <taxon>Bacillati</taxon>
        <taxon>Actinomycetota</taxon>
        <taxon>Actinomycetes</taxon>
        <taxon>Kitasatosporales</taxon>
        <taxon>Streptomycetaceae</taxon>
        <taxon>Kitasatospora</taxon>
    </lineage>
</organism>
<dbReference type="PANTHER" id="PTHR30055">
    <property type="entry name" value="HTH-TYPE TRANSCRIPTIONAL REGULATOR RUTR"/>
    <property type="match status" value="1"/>
</dbReference>
<evidence type="ECO:0000259" key="6">
    <source>
        <dbReference type="PROSITE" id="PS50977"/>
    </source>
</evidence>